<dbReference type="Pfam" id="PF04542">
    <property type="entry name" value="Sigma70_r2"/>
    <property type="match status" value="1"/>
</dbReference>
<dbReference type="Pfam" id="PF08281">
    <property type="entry name" value="Sigma70_r4_2"/>
    <property type="match status" value="1"/>
</dbReference>
<keyword evidence="8" id="KW-1185">Reference proteome</keyword>
<dbReference type="GO" id="GO:0003677">
    <property type="term" value="F:DNA binding"/>
    <property type="evidence" value="ECO:0007669"/>
    <property type="project" value="InterPro"/>
</dbReference>
<dbReference type="RefSeq" id="WP_051207202.1">
    <property type="nucleotide sequence ID" value="NZ_PIQE01000001.1"/>
</dbReference>
<dbReference type="InterPro" id="IPR013324">
    <property type="entry name" value="RNA_pol_sigma_r3/r4-like"/>
</dbReference>
<dbReference type="AlphaFoldDB" id="A0A432Z7I3"/>
<evidence type="ECO:0000259" key="6">
    <source>
        <dbReference type="Pfam" id="PF08281"/>
    </source>
</evidence>
<dbReference type="InterPro" id="IPR036388">
    <property type="entry name" value="WH-like_DNA-bd_sf"/>
</dbReference>
<dbReference type="CDD" id="cd06171">
    <property type="entry name" value="Sigma70_r4"/>
    <property type="match status" value="1"/>
</dbReference>
<dbReference type="EMBL" id="PIQE01000001">
    <property type="protein sequence ID" value="RUO73872.1"/>
    <property type="molecule type" value="Genomic_DNA"/>
</dbReference>
<keyword evidence="3" id="KW-0731">Sigma factor</keyword>
<evidence type="ECO:0000256" key="1">
    <source>
        <dbReference type="ARBA" id="ARBA00010641"/>
    </source>
</evidence>
<dbReference type="InterPro" id="IPR007627">
    <property type="entry name" value="RNA_pol_sigma70_r2"/>
</dbReference>
<dbReference type="STRING" id="1122124.GCA_000423165_01308"/>
<reference evidence="8" key="1">
    <citation type="journal article" date="2018" name="Front. Microbiol.">
        <title>Genome-Based Analysis Reveals the Taxonomy and Diversity of the Family Idiomarinaceae.</title>
        <authorList>
            <person name="Liu Y."/>
            <person name="Lai Q."/>
            <person name="Shao Z."/>
        </authorList>
    </citation>
    <scope>NUCLEOTIDE SEQUENCE [LARGE SCALE GENOMIC DNA]</scope>
    <source>
        <strain evidence="8">c121</strain>
    </source>
</reference>
<dbReference type="GO" id="GO:0006352">
    <property type="term" value="P:DNA-templated transcription initiation"/>
    <property type="evidence" value="ECO:0007669"/>
    <property type="project" value="InterPro"/>
</dbReference>
<dbReference type="PANTHER" id="PTHR43133:SF25">
    <property type="entry name" value="RNA POLYMERASE SIGMA FACTOR RFAY-RELATED"/>
    <property type="match status" value="1"/>
</dbReference>
<dbReference type="Proteomes" id="UP000287022">
    <property type="component" value="Unassembled WGS sequence"/>
</dbReference>
<protein>
    <submittedName>
        <fullName evidence="7">RNA polymerase sigma factor</fullName>
    </submittedName>
</protein>
<keyword evidence="4" id="KW-0804">Transcription</keyword>
<accession>A0A432Z7I3</accession>
<dbReference type="InterPro" id="IPR013325">
    <property type="entry name" value="RNA_pol_sigma_r2"/>
</dbReference>
<gene>
    <name evidence="7" type="ORF">CWI80_00445</name>
</gene>
<dbReference type="SUPFAM" id="SSF88946">
    <property type="entry name" value="Sigma2 domain of RNA polymerase sigma factors"/>
    <property type="match status" value="1"/>
</dbReference>
<dbReference type="InterPro" id="IPR013249">
    <property type="entry name" value="RNA_pol_sigma70_r4_t2"/>
</dbReference>
<feature type="domain" description="RNA polymerase sigma-70 region 2" evidence="5">
    <location>
        <begin position="22"/>
        <end position="77"/>
    </location>
</feature>
<dbReference type="Gene3D" id="1.10.10.10">
    <property type="entry name" value="Winged helix-like DNA-binding domain superfamily/Winged helix DNA-binding domain"/>
    <property type="match status" value="1"/>
</dbReference>
<evidence type="ECO:0000259" key="5">
    <source>
        <dbReference type="Pfam" id="PF04542"/>
    </source>
</evidence>
<evidence type="ECO:0000256" key="2">
    <source>
        <dbReference type="ARBA" id="ARBA00023015"/>
    </source>
</evidence>
<comment type="similarity">
    <text evidence="1">Belongs to the sigma-70 factor family. ECF subfamily.</text>
</comment>
<dbReference type="InterPro" id="IPR014284">
    <property type="entry name" value="RNA_pol_sigma-70_dom"/>
</dbReference>
<dbReference type="GO" id="GO:0016987">
    <property type="term" value="F:sigma factor activity"/>
    <property type="evidence" value="ECO:0007669"/>
    <property type="project" value="UniProtKB-KW"/>
</dbReference>
<sequence>MQKRHQQRFQQLQPHLAGAQVLAESYFRCQQRAADVLQDSLEAALTTEQFPSAEHCRAWLFQVVRNRCIDSLRKQRKLSNDDSFDFTSATAESTATEEGYSEVHQALAALPFEQRDILVLREFSDCSYAAIADILGVAEGTVMSRLHRARLALSKELQRRMGESQ</sequence>
<keyword evidence="2" id="KW-0805">Transcription regulation</keyword>
<evidence type="ECO:0000256" key="3">
    <source>
        <dbReference type="ARBA" id="ARBA00023082"/>
    </source>
</evidence>
<dbReference type="SUPFAM" id="SSF88659">
    <property type="entry name" value="Sigma3 and sigma4 domains of RNA polymerase sigma factors"/>
    <property type="match status" value="1"/>
</dbReference>
<feature type="domain" description="RNA polymerase sigma factor 70 region 4 type 2" evidence="6">
    <location>
        <begin position="102"/>
        <end position="153"/>
    </location>
</feature>
<evidence type="ECO:0000256" key="4">
    <source>
        <dbReference type="ARBA" id="ARBA00023163"/>
    </source>
</evidence>
<proteinExistence type="inferred from homology"/>
<dbReference type="InterPro" id="IPR039425">
    <property type="entry name" value="RNA_pol_sigma-70-like"/>
</dbReference>
<organism evidence="7 8">
    <name type="scientific">Pseudidiomarina sediminum</name>
    <dbReference type="NCBI Taxonomy" id="431675"/>
    <lineage>
        <taxon>Bacteria</taxon>
        <taxon>Pseudomonadati</taxon>
        <taxon>Pseudomonadota</taxon>
        <taxon>Gammaproteobacteria</taxon>
        <taxon>Alteromonadales</taxon>
        <taxon>Idiomarinaceae</taxon>
        <taxon>Pseudidiomarina</taxon>
    </lineage>
</organism>
<name>A0A432Z7I3_9GAMM</name>
<dbReference type="PANTHER" id="PTHR43133">
    <property type="entry name" value="RNA POLYMERASE ECF-TYPE SIGMA FACTO"/>
    <property type="match status" value="1"/>
</dbReference>
<comment type="caution">
    <text evidence="7">The sequence shown here is derived from an EMBL/GenBank/DDBJ whole genome shotgun (WGS) entry which is preliminary data.</text>
</comment>
<dbReference type="NCBIfam" id="TIGR02937">
    <property type="entry name" value="sigma70-ECF"/>
    <property type="match status" value="1"/>
</dbReference>
<evidence type="ECO:0000313" key="8">
    <source>
        <dbReference type="Proteomes" id="UP000287022"/>
    </source>
</evidence>
<dbReference type="Gene3D" id="1.10.1740.10">
    <property type="match status" value="1"/>
</dbReference>
<evidence type="ECO:0000313" key="7">
    <source>
        <dbReference type="EMBL" id="RUO73872.1"/>
    </source>
</evidence>